<accession>A0A6I3KQR0</accession>
<dbReference type="Gene3D" id="1.10.8.930">
    <property type="entry name" value="Protein of unknown function DUF1465"/>
    <property type="match status" value="1"/>
</dbReference>
<gene>
    <name evidence="1" type="ORF">GIW81_16125</name>
</gene>
<keyword evidence="2" id="KW-1185">Reference proteome</keyword>
<sequence length="181" mass="19715">MSNVSRAEAALAPQGVTVSFGERFQASAQFDGVFKQGMALVERTAAYLEGPGRAEAKRLPPSVNVLYASESMRLTTRLLDMASWLLIRRALKEGDISETEAQRKRKGVALQAPSRSSHVGGFGELPETLRGLVEESYALHDRIVQLDRAMNVKADNAGATEALLANPVGTQMDRLRLAFSR</sequence>
<comment type="caution">
    <text evidence="1">The sequence shown here is derived from an EMBL/GenBank/DDBJ whole genome shotgun (WGS) entry which is preliminary data.</text>
</comment>
<evidence type="ECO:0000313" key="2">
    <source>
        <dbReference type="Proteomes" id="UP000440694"/>
    </source>
</evidence>
<dbReference type="InterPro" id="IPR038301">
    <property type="entry name" value="AraC-like_sf"/>
</dbReference>
<dbReference type="AlphaFoldDB" id="A0A6I3KQR0"/>
<evidence type="ECO:0000313" key="1">
    <source>
        <dbReference type="EMBL" id="MTD95866.1"/>
    </source>
</evidence>
<dbReference type="InterPro" id="IPR010848">
    <property type="entry name" value="DUF1465"/>
</dbReference>
<name>A0A6I3KQR0_9HYPH</name>
<organism evidence="1 2">
    <name type="scientific">Hyphomicrobium album</name>
    <dbReference type="NCBI Taxonomy" id="2665159"/>
    <lineage>
        <taxon>Bacteria</taxon>
        <taxon>Pseudomonadati</taxon>
        <taxon>Pseudomonadota</taxon>
        <taxon>Alphaproteobacteria</taxon>
        <taxon>Hyphomicrobiales</taxon>
        <taxon>Hyphomicrobiaceae</taxon>
        <taxon>Hyphomicrobium</taxon>
    </lineage>
</organism>
<dbReference type="RefSeq" id="WP_154740354.1">
    <property type="nucleotide sequence ID" value="NZ_WMBQ01000002.1"/>
</dbReference>
<dbReference type="EMBL" id="WMBQ01000002">
    <property type="protein sequence ID" value="MTD95866.1"/>
    <property type="molecule type" value="Genomic_DNA"/>
</dbReference>
<reference evidence="1 2" key="1">
    <citation type="submission" date="2019-11" db="EMBL/GenBank/DDBJ databases">
        <title>Identification of a novel strain.</title>
        <authorList>
            <person name="Xu Q."/>
            <person name="Wang G."/>
        </authorList>
    </citation>
    <scope>NUCLEOTIDE SEQUENCE [LARGE SCALE GENOMIC DNA]</scope>
    <source>
        <strain evidence="2">xq</strain>
    </source>
</reference>
<protein>
    <submittedName>
        <fullName evidence="1">DUF1465 family protein</fullName>
    </submittedName>
</protein>
<dbReference type="Proteomes" id="UP000440694">
    <property type="component" value="Unassembled WGS sequence"/>
</dbReference>
<dbReference type="Pfam" id="PF07323">
    <property type="entry name" value="DUF1465"/>
    <property type="match status" value="1"/>
</dbReference>
<proteinExistence type="predicted"/>